<reference evidence="1 2" key="1">
    <citation type="submission" date="2022-03" db="EMBL/GenBank/DDBJ databases">
        <title>Hymenobactersp. isolated from the air.</title>
        <authorList>
            <person name="Won M."/>
            <person name="Kwon S.-W."/>
        </authorList>
    </citation>
    <scope>NUCLEOTIDE SEQUENCE [LARGE SCALE GENOMIC DNA]</scope>
    <source>
        <strain evidence="1 2">KACC 21982</strain>
        <plasmid evidence="1 2">unnamed1</plasmid>
    </source>
</reference>
<evidence type="ECO:0000313" key="1">
    <source>
        <dbReference type="EMBL" id="UOG77285.1"/>
    </source>
</evidence>
<dbReference type="EMBL" id="CP094670">
    <property type="protein sequence ID" value="UOG77285.1"/>
    <property type="molecule type" value="Genomic_DNA"/>
</dbReference>
<sequence>MELTALALFLAATPQALQPLPDYTTLDGTPVSHSVGSAALRNGHAVLIGELLVGTFAAASSSAALLFAA</sequence>
<organism evidence="1 2">
    <name type="scientific">Hymenobacter tibetensis</name>
    <dbReference type="NCBI Taxonomy" id="497967"/>
    <lineage>
        <taxon>Bacteria</taxon>
        <taxon>Pseudomonadati</taxon>
        <taxon>Bacteroidota</taxon>
        <taxon>Cytophagia</taxon>
        <taxon>Cytophagales</taxon>
        <taxon>Hymenobacteraceae</taxon>
        <taxon>Hymenobacter</taxon>
    </lineage>
</organism>
<keyword evidence="1" id="KW-0614">Plasmid</keyword>
<keyword evidence="2" id="KW-1185">Reference proteome</keyword>
<protein>
    <submittedName>
        <fullName evidence="1">Uncharacterized protein</fullName>
    </submittedName>
</protein>
<proteinExistence type="predicted"/>
<gene>
    <name evidence="1" type="ORF">MTX78_23350</name>
</gene>
<name>A0ABY4D4B7_9BACT</name>
<accession>A0ABY4D4B7</accession>
<dbReference type="RefSeq" id="WP_243802978.1">
    <property type="nucleotide sequence ID" value="NZ_CP094670.1"/>
</dbReference>
<geneLocation type="plasmid" evidence="1 2">
    <name>unnamed1</name>
</geneLocation>
<evidence type="ECO:0000313" key="2">
    <source>
        <dbReference type="Proteomes" id="UP000831113"/>
    </source>
</evidence>
<dbReference type="Proteomes" id="UP000831113">
    <property type="component" value="Plasmid unnamed1"/>
</dbReference>